<gene>
    <name evidence="1" type="ORF">ACFFTR_46440</name>
</gene>
<protein>
    <submittedName>
        <fullName evidence="1">Serine/threonine protein phosphatase</fullName>
    </submittedName>
</protein>
<proteinExistence type="predicted"/>
<dbReference type="Proteomes" id="UP001589608">
    <property type="component" value="Unassembled WGS sequence"/>
</dbReference>
<evidence type="ECO:0000313" key="2">
    <source>
        <dbReference type="Proteomes" id="UP001589608"/>
    </source>
</evidence>
<dbReference type="SUPFAM" id="SSF56112">
    <property type="entry name" value="Protein kinase-like (PK-like)"/>
    <property type="match status" value="1"/>
</dbReference>
<dbReference type="RefSeq" id="WP_246655801.1">
    <property type="nucleotide sequence ID" value="NZ_CP061913.1"/>
</dbReference>
<evidence type="ECO:0000313" key="1">
    <source>
        <dbReference type="EMBL" id="MFB9450563.1"/>
    </source>
</evidence>
<comment type="caution">
    <text evidence="1">The sequence shown here is derived from an EMBL/GenBank/DDBJ whole genome shotgun (WGS) entry which is preliminary data.</text>
</comment>
<organism evidence="1 2">
    <name type="scientific">Dactylosporangium vinaceum</name>
    <dbReference type="NCBI Taxonomy" id="53362"/>
    <lineage>
        <taxon>Bacteria</taxon>
        <taxon>Bacillati</taxon>
        <taxon>Actinomycetota</taxon>
        <taxon>Actinomycetes</taxon>
        <taxon>Micromonosporales</taxon>
        <taxon>Micromonosporaceae</taxon>
        <taxon>Dactylosporangium</taxon>
    </lineage>
</organism>
<dbReference type="EMBL" id="JBHMCA010000082">
    <property type="protein sequence ID" value="MFB9450563.1"/>
    <property type="molecule type" value="Genomic_DNA"/>
</dbReference>
<dbReference type="InterPro" id="IPR011009">
    <property type="entry name" value="Kinase-like_dom_sf"/>
</dbReference>
<name>A0ABV5MNW8_9ACTN</name>
<accession>A0ABV5MNW8</accession>
<reference evidence="1 2" key="1">
    <citation type="submission" date="2024-09" db="EMBL/GenBank/DDBJ databases">
        <authorList>
            <person name="Sun Q."/>
            <person name="Mori K."/>
        </authorList>
    </citation>
    <scope>NUCLEOTIDE SEQUENCE [LARGE SCALE GENOMIC DNA]</scope>
    <source>
        <strain evidence="1 2">JCM 3307</strain>
    </source>
</reference>
<sequence>MTPGVTRRARYERTAATLAARGDADLARLVAAAPVIALGVGGACSVLDIDGAPVFVKRIPLTDRELAHPLSTANLFDLPTYCQYGIYRHPGPGFGAWRELATNEIVTTGVLTGKTEAFPLLYHWRVLPGRPPIAPEHRDTAPAVAQFAGATSVRTRFEELAGASSSLVLFSEYIRDPLPEWLHDPITRAAPFERQLFEITTFLRRHDLLHMDGHFGNLRAEADRVYLVDFGLATSPRFDLSAAERDFVARHAAHDADYAAMWLVNWLVNTVCAVPPTVGFTARDEYIARCATGDIPPDVPAPIAAILRRHAPTAARMNTFCLRLYLNADIHAKYPPAP</sequence>
<keyword evidence="2" id="KW-1185">Reference proteome</keyword>